<dbReference type="Gene3D" id="3.40.50.1820">
    <property type="entry name" value="alpha/beta hydrolase"/>
    <property type="match status" value="1"/>
</dbReference>
<gene>
    <name evidence="2" type="ORF">CD934_29090</name>
</gene>
<dbReference type="AlphaFoldDB" id="A0A514K0L6"/>
<protein>
    <submittedName>
        <fullName evidence="2">Uncharacterized protein</fullName>
    </submittedName>
</protein>
<organism evidence="2 3">
    <name type="scientific">Streptomyces calvus</name>
    <dbReference type="NCBI Taxonomy" id="67282"/>
    <lineage>
        <taxon>Bacteria</taxon>
        <taxon>Bacillati</taxon>
        <taxon>Actinomycetota</taxon>
        <taxon>Actinomycetes</taxon>
        <taxon>Kitasatosporales</taxon>
        <taxon>Streptomycetaceae</taxon>
        <taxon>Streptomyces</taxon>
    </lineage>
</organism>
<feature type="compositionally biased region" description="Polar residues" evidence="1">
    <location>
        <begin position="65"/>
        <end position="80"/>
    </location>
</feature>
<reference evidence="2 3" key="1">
    <citation type="submission" date="2017-07" db="EMBL/GenBank/DDBJ databases">
        <title>The Complete Genome of Streptomyces asterosporus-ZSY.</title>
        <authorList>
            <person name="Zhang S."/>
        </authorList>
    </citation>
    <scope>NUCLEOTIDE SEQUENCE [LARGE SCALE GENOMIC DNA]</scope>
    <source>
        <strain evidence="2 3">DSM 41452</strain>
    </source>
</reference>
<sequence length="80" mass="8483">MVLRDGVRLVRRDQGGPGEPAVPLRGSAGHAGEWEVVASRLIGRYWVVAVDRRGHGTSERHPYARTSTSACSDSPGASSA</sequence>
<evidence type="ECO:0000313" key="2">
    <source>
        <dbReference type="EMBL" id="QDI72298.1"/>
    </source>
</evidence>
<proteinExistence type="predicted"/>
<dbReference type="EMBL" id="CP022310">
    <property type="protein sequence ID" value="QDI72298.1"/>
    <property type="molecule type" value="Genomic_DNA"/>
</dbReference>
<keyword evidence="3" id="KW-1185">Reference proteome</keyword>
<feature type="region of interest" description="Disordered" evidence="1">
    <location>
        <begin position="55"/>
        <end position="80"/>
    </location>
</feature>
<dbReference type="InterPro" id="IPR029058">
    <property type="entry name" value="AB_hydrolase_fold"/>
</dbReference>
<accession>A0A514K0L6</accession>
<name>A0A514K0L6_9ACTN</name>
<evidence type="ECO:0000256" key="1">
    <source>
        <dbReference type="SAM" id="MobiDB-lite"/>
    </source>
</evidence>
<dbReference type="SUPFAM" id="SSF53474">
    <property type="entry name" value="alpha/beta-Hydrolases"/>
    <property type="match status" value="1"/>
</dbReference>
<dbReference type="KEGG" id="sast:CD934_29090"/>
<dbReference type="Proteomes" id="UP000316215">
    <property type="component" value="Chromosome"/>
</dbReference>
<evidence type="ECO:0000313" key="3">
    <source>
        <dbReference type="Proteomes" id="UP000316215"/>
    </source>
</evidence>